<keyword evidence="4 5" id="KW-0539">Nucleus</keyword>
<dbReference type="OrthoDB" id="6159439at2759"/>
<reference evidence="9" key="1">
    <citation type="submission" date="2021-02" db="EMBL/GenBank/DDBJ databases">
        <authorList>
            <person name="Steward A R."/>
        </authorList>
    </citation>
    <scope>NUCLEOTIDE SEQUENCE</scope>
</reference>
<dbReference type="SUPFAM" id="SSF46689">
    <property type="entry name" value="Homeodomain-like"/>
    <property type="match status" value="1"/>
</dbReference>
<evidence type="ECO:0000256" key="3">
    <source>
        <dbReference type="ARBA" id="ARBA00023155"/>
    </source>
</evidence>
<evidence type="ECO:0000256" key="1">
    <source>
        <dbReference type="ARBA" id="ARBA00004123"/>
    </source>
</evidence>
<feature type="compositionally biased region" description="Acidic residues" evidence="7">
    <location>
        <begin position="206"/>
        <end position="217"/>
    </location>
</feature>
<dbReference type="PRINTS" id="PR00024">
    <property type="entry name" value="HOMEOBOX"/>
</dbReference>
<evidence type="ECO:0000313" key="10">
    <source>
        <dbReference type="Proteomes" id="UP000663880"/>
    </source>
</evidence>
<comment type="subcellular location">
    <subcellularLocation>
        <location evidence="1 5 6">Nucleus</location>
    </subcellularLocation>
</comment>
<gene>
    <name evidence="9" type="ORF">PMACD_LOCUS6131</name>
</gene>
<dbReference type="InterPro" id="IPR009057">
    <property type="entry name" value="Homeodomain-like_sf"/>
</dbReference>
<feature type="DNA-binding region" description="Homeobox" evidence="5">
    <location>
        <begin position="133"/>
        <end position="192"/>
    </location>
</feature>
<dbReference type="GO" id="GO:0030154">
    <property type="term" value="P:cell differentiation"/>
    <property type="evidence" value="ECO:0007669"/>
    <property type="project" value="TreeGrafter"/>
</dbReference>
<feature type="compositionally biased region" description="Polar residues" evidence="7">
    <location>
        <begin position="193"/>
        <end position="205"/>
    </location>
</feature>
<dbReference type="PROSITE" id="PS50071">
    <property type="entry name" value="HOMEOBOX_2"/>
    <property type="match status" value="1"/>
</dbReference>
<evidence type="ECO:0000313" key="9">
    <source>
        <dbReference type="EMBL" id="CAF4840588.1"/>
    </source>
</evidence>
<dbReference type="Proteomes" id="UP000663880">
    <property type="component" value="Unassembled WGS sequence"/>
</dbReference>
<dbReference type="Pfam" id="PF00046">
    <property type="entry name" value="Homeodomain"/>
    <property type="match status" value="1"/>
</dbReference>
<proteinExistence type="predicted"/>
<evidence type="ECO:0000256" key="6">
    <source>
        <dbReference type="RuleBase" id="RU000682"/>
    </source>
</evidence>
<keyword evidence="3 5" id="KW-0371">Homeobox</keyword>
<dbReference type="CDD" id="cd00086">
    <property type="entry name" value="homeodomain"/>
    <property type="match status" value="1"/>
</dbReference>
<name>A0A821RE00_9NEOP</name>
<evidence type="ECO:0000256" key="4">
    <source>
        <dbReference type="ARBA" id="ARBA00023242"/>
    </source>
</evidence>
<organism evidence="9 10">
    <name type="scientific">Pieris macdunnoughi</name>
    <dbReference type="NCBI Taxonomy" id="345717"/>
    <lineage>
        <taxon>Eukaryota</taxon>
        <taxon>Metazoa</taxon>
        <taxon>Ecdysozoa</taxon>
        <taxon>Arthropoda</taxon>
        <taxon>Hexapoda</taxon>
        <taxon>Insecta</taxon>
        <taxon>Pterygota</taxon>
        <taxon>Neoptera</taxon>
        <taxon>Endopterygota</taxon>
        <taxon>Lepidoptera</taxon>
        <taxon>Glossata</taxon>
        <taxon>Ditrysia</taxon>
        <taxon>Papilionoidea</taxon>
        <taxon>Pieridae</taxon>
        <taxon>Pierinae</taxon>
        <taxon>Pieris</taxon>
    </lineage>
</organism>
<dbReference type="PROSITE" id="PS00027">
    <property type="entry name" value="HOMEOBOX_1"/>
    <property type="match status" value="1"/>
</dbReference>
<dbReference type="GO" id="GO:0005634">
    <property type="term" value="C:nucleus"/>
    <property type="evidence" value="ECO:0007669"/>
    <property type="project" value="UniProtKB-SubCell"/>
</dbReference>
<evidence type="ECO:0000256" key="7">
    <source>
        <dbReference type="SAM" id="MobiDB-lite"/>
    </source>
</evidence>
<evidence type="ECO:0000256" key="5">
    <source>
        <dbReference type="PROSITE-ProRule" id="PRU00108"/>
    </source>
</evidence>
<dbReference type="InterPro" id="IPR001356">
    <property type="entry name" value="HD"/>
</dbReference>
<dbReference type="PANTHER" id="PTHR24324:SF5">
    <property type="entry name" value="HEMATOPOIETICALLY-EXPRESSED HOMEOBOX PROTEIN HHEX"/>
    <property type="match status" value="1"/>
</dbReference>
<dbReference type="SMART" id="SM00389">
    <property type="entry name" value="HOX"/>
    <property type="match status" value="1"/>
</dbReference>
<dbReference type="EMBL" id="CAJOBZ010000013">
    <property type="protein sequence ID" value="CAF4840588.1"/>
    <property type="molecule type" value="Genomic_DNA"/>
</dbReference>
<keyword evidence="10" id="KW-1185">Reference proteome</keyword>
<dbReference type="GO" id="GO:0000981">
    <property type="term" value="F:DNA-binding transcription factor activity, RNA polymerase II-specific"/>
    <property type="evidence" value="ECO:0007669"/>
    <property type="project" value="InterPro"/>
</dbReference>
<dbReference type="PANTHER" id="PTHR24324">
    <property type="entry name" value="HOMEOBOX PROTEIN HHEX"/>
    <property type="match status" value="1"/>
</dbReference>
<dbReference type="InterPro" id="IPR020479">
    <property type="entry name" value="HD_metazoa"/>
</dbReference>
<keyword evidence="2 5" id="KW-0238">DNA-binding</keyword>
<evidence type="ECO:0000256" key="2">
    <source>
        <dbReference type="ARBA" id="ARBA00023125"/>
    </source>
</evidence>
<comment type="caution">
    <text evidence="9">The sequence shown here is derived from an EMBL/GenBank/DDBJ whole genome shotgun (WGS) entry which is preliminary data.</text>
</comment>
<dbReference type="Gene3D" id="1.10.10.60">
    <property type="entry name" value="Homeodomain-like"/>
    <property type="match status" value="1"/>
</dbReference>
<evidence type="ECO:0000259" key="8">
    <source>
        <dbReference type="PROSITE" id="PS50071"/>
    </source>
</evidence>
<sequence>MCACRQKKSSFFIKDILCTDKKVNDNGDTSKDVHTNTNVRTGVAELDIEHRRNPFPVYPTPIKPNYGWPYKLKSFERQPAVYSEPMFNSNLLRGQLSWNRFATPRPASFSLRLPYNFERASCCSPWWGMGGRRKGGQVRFSAAQTGALERRFSASKYLSPDERRALASSLRLSDRQVKTWFQNRRAKWRRTTSECSDPGSPSSANEESDDDVLISDP</sequence>
<feature type="region of interest" description="Disordered" evidence="7">
    <location>
        <begin position="186"/>
        <end position="217"/>
    </location>
</feature>
<accession>A0A821RE00</accession>
<feature type="domain" description="Homeobox" evidence="8">
    <location>
        <begin position="131"/>
        <end position="191"/>
    </location>
</feature>
<dbReference type="AlphaFoldDB" id="A0A821RE00"/>
<dbReference type="GO" id="GO:0000978">
    <property type="term" value="F:RNA polymerase II cis-regulatory region sequence-specific DNA binding"/>
    <property type="evidence" value="ECO:0007669"/>
    <property type="project" value="TreeGrafter"/>
</dbReference>
<protein>
    <recommendedName>
        <fullName evidence="8">Homeobox domain-containing protein</fullName>
    </recommendedName>
</protein>
<dbReference type="InterPro" id="IPR051000">
    <property type="entry name" value="Homeobox_DNA-bind_prot"/>
</dbReference>
<dbReference type="InterPro" id="IPR017970">
    <property type="entry name" value="Homeobox_CS"/>
</dbReference>